<gene>
    <name evidence="1" type="ORF">SLEP1_g10028</name>
</gene>
<reference evidence="1 2" key="1">
    <citation type="journal article" date="2021" name="Commun. Biol.">
        <title>The genome of Shorea leprosula (Dipterocarpaceae) highlights the ecological relevance of drought in aseasonal tropical rainforests.</title>
        <authorList>
            <person name="Ng K.K.S."/>
            <person name="Kobayashi M.J."/>
            <person name="Fawcett J.A."/>
            <person name="Hatakeyama M."/>
            <person name="Paape T."/>
            <person name="Ng C.H."/>
            <person name="Ang C.C."/>
            <person name="Tnah L.H."/>
            <person name="Lee C.T."/>
            <person name="Nishiyama T."/>
            <person name="Sese J."/>
            <person name="O'Brien M.J."/>
            <person name="Copetti D."/>
            <person name="Mohd Noor M.I."/>
            <person name="Ong R.C."/>
            <person name="Putra M."/>
            <person name="Sireger I.Z."/>
            <person name="Indrioko S."/>
            <person name="Kosugi Y."/>
            <person name="Izuno A."/>
            <person name="Isagi Y."/>
            <person name="Lee S.L."/>
            <person name="Shimizu K.K."/>
        </authorList>
    </citation>
    <scope>NUCLEOTIDE SEQUENCE [LARGE SCALE GENOMIC DNA]</scope>
    <source>
        <strain evidence="1">214</strain>
    </source>
</reference>
<protein>
    <submittedName>
        <fullName evidence="1">Uncharacterized protein</fullName>
    </submittedName>
</protein>
<keyword evidence="2" id="KW-1185">Reference proteome</keyword>
<evidence type="ECO:0000313" key="2">
    <source>
        <dbReference type="Proteomes" id="UP001054252"/>
    </source>
</evidence>
<comment type="caution">
    <text evidence="1">The sequence shown here is derived from an EMBL/GenBank/DDBJ whole genome shotgun (WGS) entry which is preliminary data.</text>
</comment>
<organism evidence="1 2">
    <name type="scientific">Rubroshorea leprosula</name>
    <dbReference type="NCBI Taxonomy" id="152421"/>
    <lineage>
        <taxon>Eukaryota</taxon>
        <taxon>Viridiplantae</taxon>
        <taxon>Streptophyta</taxon>
        <taxon>Embryophyta</taxon>
        <taxon>Tracheophyta</taxon>
        <taxon>Spermatophyta</taxon>
        <taxon>Magnoliopsida</taxon>
        <taxon>eudicotyledons</taxon>
        <taxon>Gunneridae</taxon>
        <taxon>Pentapetalae</taxon>
        <taxon>rosids</taxon>
        <taxon>malvids</taxon>
        <taxon>Malvales</taxon>
        <taxon>Dipterocarpaceae</taxon>
        <taxon>Rubroshorea</taxon>
    </lineage>
</organism>
<dbReference type="EMBL" id="BPVZ01000010">
    <property type="protein sequence ID" value="GKU96837.1"/>
    <property type="molecule type" value="Genomic_DNA"/>
</dbReference>
<name>A0AAV5ICQ3_9ROSI</name>
<proteinExistence type="predicted"/>
<sequence length="59" mass="6614">MKTEGPMDGVQNEAVHFNPSLPSEIDIGNGSLPESNFGFGSGYLVDLTFEHFLKFWYFV</sequence>
<evidence type="ECO:0000313" key="1">
    <source>
        <dbReference type="EMBL" id="GKU96837.1"/>
    </source>
</evidence>
<dbReference type="AlphaFoldDB" id="A0AAV5ICQ3"/>
<dbReference type="Proteomes" id="UP001054252">
    <property type="component" value="Unassembled WGS sequence"/>
</dbReference>
<accession>A0AAV5ICQ3</accession>